<comment type="catalytic activity">
    <reaction evidence="2">
        <text>adenosylcob(III)inamide phosphate + GTP + H(+) = adenosylcob(III)inamide-GDP + diphosphate</text>
        <dbReference type="Rhea" id="RHEA:22712"/>
        <dbReference type="ChEBI" id="CHEBI:15378"/>
        <dbReference type="ChEBI" id="CHEBI:33019"/>
        <dbReference type="ChEBI" id="CHEBI:37565"/>
        <dbReference type="ChEBI" id="CHEBI:58502"/>
        <dbReference type="ChEBI" id="CHEBI:60487"/>
        <dbReference type="EC" id="2.7.7.62"/>
    </reaction>
</comment>
<dbReference type="GO" id="GO:0009236">
    <property type="term" value="P:cobalamin biosynthetic process"/>
    <property type="evidence" value="ECO:0007669"/>
    <property type="project" value="UniProtKB-UniPathway"/>
</dbReference>
<dbReference type="OrthoDB" id="9788370at2"/>
<evidence type="ECO:0000256" key="7">
    <source>
        <dbReference type="ARBA" id="ARBA00007490"/>
    </source>
</evidence>
<dbReference type="GO" id="GO:0005525">
    <property type="term" value="F:GTP binding"/>
    <property type="evidence" value="ECO:0007669"/>
    <property type="project" value="UniProtKB-KW"/>
</dbReference>
<evidence type="ECO:0000256" key="19">
    <source>
        <dbReference type="PIRSR" id="PIRSR006135-2"/>
    </source>
</evidence>
<evidence type="ECO:0000256" key="14">
    <source>
        <dbReference type="ARBA" id="ARBA00022840"/>
    </source>
</evidence>
<evidence type="ECO:0000256" key="11">
    <source>
        <dbReference type="ARBA" id="ARBA00022679"/>
    </source>
</evidence>
<dbReference type="eggNOG" id="COG2087">
    <property type="taxonomic scope" value="Bacteria"/>
</dbReference>
<feature type="binding site" evidence="19">
    <location>
        <position position="62"/>
    </location>
    <ligand>
        <name>GTP</name>
        <dbReference type="ChEBI" id="CHEBI:37565"/>
    </ligand>
</feature>
<dbReference type="EC" id="2.7.7.62" evidence="9"/>
<organism evidence="20 21">
    <name type="scientific">Leptospirillum ferrooxidans (strain C2-3)</name>
    <dbReference type="NCBI Taxonomy" id="1162668"/>
    <lineage>
        <taxon>Bacteria</taxon>
        <taxon>Pseudomonadati</taxon>
        <taxon>Nitrospirota</taxon>
        <taxon>Nitrospiria</taxon>
        <taxon>Nitrospirales</taxon>
        <taxon>Nitrospiraceae</taxon>
        <taxon>Leptospirillum</taxon>
    </lineage>
</organism>
<evidence type="ECO:0000256" key="5">
    <source>
        <dbReference type="ARBA" id="ARBA00004692"/>
    </source>
</evidence>
<comment type="catalytic activity">
    <reaction evidence="3">
        <text>adenosylcob(III)inamide + GTP = adenosylcob(III)inamide phosphate + GDP + H(+)</text>
        <dbReference type="Rhea" id="RHEA:15765"/>
        <dbReference type="ChEBI" id="CHEBI:2480"/>
        <dbReference type="ChEBI" id="CHEBI:15378"/>
        <dbReference type="ChEBI" id="CHEBI:37565"/>
        <dbReference type="ChEBI" id="CHEBI:58189"/>
        <dbReference type="ChEBI" id="CHEBI:58502"/>
        <dbReference type="EC" id="2.7.1.156"/>
    </reaction>
</comment>
<dbReference type="SUPFAM" id="SSF52540">
    <property type="entry name" value="P-loop containing nucleoside triphosphate hydrolases"/>
    <property type="match status" value="1"/>
</dbReference>
<protein>
    <recommendedName>
        <fullName evidence="16">Adenosylcobinamide kinase</fullName>
        <ecNumber evidence="8">2.7.1.156</ecNumber>
        <ecNumber evidence="9">2.7.7.62</ecNumber>
    </recommendedName>
    <alternativeName>
        <fullName evidence="17">Adenosylcobinamide-phosphate guanylyltransferase</fullName>
    </alternativeName>
</protein>
<evidence type="ECO:0000256" key="15">
    <source>
        <dbReference type="ARBA" id="ARBA00023134"/>
    </source>
</evidence>
<evidence type="ECO:0000256" key="8">
    <source>
        <dbReference type="ARBA" id="ARBA00012016"/>
    </source>
</evidence>
<keyword evidence="21" id="KW-1185">Reference proteome</keyword>
<evidence type="ECO:0000256" key="1">
    <source>
        <dbReference type="ARBA" id="ARBA00000312"/>
    </source>
</evidence>
<gene>
    <name evidence="20" type="ordered locus">LFE_1465</name>
</gene>
<comment type="similarity">
    <text evidence="7">Belongs to the CobU/CobP family.</text>
</comment>
<dbReference type="Proteomes" id="UP000007382">
    <property type="component" value="Chromosome"/>
</dbReference>
<evidence type="ECO:0000313" key="21">
    <source>
        <dbReference type="Proteomes" id="UP000007382"/>
    </source>
</evidence>
<comment type="catalytic activity">
    <reaction evidence="1">
        <text>adenosylcob(III)inamide + ATP = adenosylcob(III)inamide phosphate + ADP + H(+)</text>
        <dbReference type="Rhea" id="RHEA:15769"/>
        <dbReference type="ChEBI" id="CHEBI:2480"/>
        <dbReference type="ChEBI" id="CHEBI:15378"/>
        <dbReference type="ChEBI" id="CHEBI:30616"/>
        <dbReference type="ChEBI" id="CHEBI:58502"/>
        <dbReference type="ChEBI" id="CHEBI:456216"/>
        <dbReference type="EC" id="2.7.1.156"/>
    </reaction>
</comment>
<evidence type="ECO:0000256" key="17">
    <source>
        <dbReference type="ARBA" id="ARBA00030571"/>
    </source>
</evidence>
<keyword evidence="15 19" id="KW-0342">GTP-binding</keyword>
<feature type="binding site" evidence="19">
    <location>
        <position position="95"/>
    </location>
    <ligand>
        <name>GTP</name>
        <dbReference type="ChEBI" id="CHEBI:37565"/>
    </ligand>
</feature>
<evidence type="ECO:0000256" key="2">
    <source>
        <dbReference type="ARBA" id="ARBA00000711"/>
    </source>
</evidence>
<name>I0IPE8_LEPFC</name>
<comment type="pathway">
    <text evidence="6">Cofactor biosynthesis; adenosylcobalamin biosynthesis; adenosylcobalamin from cob(II)yrinate a,c-diamide: step 5/7.</text>
</comment>
<comment type="function">
    <text evidence="4">Catalyzes ATP-dependent phosphorylation of adenosylcobinamide and addition of GMP to adenosylcobinamide phosphate.</text>
</comment>
<dbReference type="EMBL" id="AP012342">
    <property type="protein sequence ID" value="BAM07147.1"/>
    <property type="molecule type" value="Genomic_DNA"/>
</dbReference>
<evidence type="ECO:0000256" key="13">
    <source>
        <dbReference type="ARBA" id="ARBA00022777"/>
    </source>
</evidence>
<evidence type="ECO:0000256" key="16">
    <source>
        <dbReference type="ARBA" id="ARBA00029570"/>
    </source>
</evidence>
<dbReference type="HOGENOM" id="CLU_094161_0_1_0"/>
<sequence>MKLVMVTGGIRSGKTDYSERYVLEHGVSPYFYLPTALPGDPLWEARISLHQEKREARFLTLEIEPAALLKKADSGEVLKEHILHSLTVEGSLLLDSLGLFVAACLAENDAVWQGTVNGVLDLIKRRTHLTVVVAEEVGMTLVPGTREGRLFTDRLGEFRQIIAGLSEEVIFVLSGLPLMLKTRTIPG</sequence>
<dbReference type="AlphaFoldDB" id="I0IPE8"/>
<reference evidence="20 21" key="1">
    <citation type="journal article" date="2012" name="J. Bacteriol.">
        <title>Complete Genome Sequence of Leptospirillum ferrooxidans Strain C2-3, Isolated from a Fresh Volcanic Ash Deposit on the Island of Miyake, Japan.</title>
        <authorList>
            <person name="Fujimura R."/>
            <person name="Sato Y."/>
            <person name="Nishizawa T."/>
            <person name="Oshima K."/>
            <person name="Kim S.-W."/>
            <person name="Hattori M."/>
            <person name="Kamijo T."/>
            <person name="Ohta H."/>
        </authorList>
    </citation>
    <scope>NUCLEOTIDE SEQUENCE [LARGE SCALE GENOMIC DNA]</scope>
    <source>
        <strain evidence="20 21">C2-3</strain>
    </source>
</reference>
<evidence type="ECO:0000256" key="12">
    <source>
        <dbReference type="ARBA" id="ARBA00022741"/>
    </source>
</evidence>
<dbReference type="EC" id="2.7.1.156" evidence="8"/>
<dbReference type="UniPathway" id="UPA00148">
    <property type="reaction ID" value="UER00236"/>
</dbReference>
<dbReference type="RefSeq" id="WP_014449634.1">
    <property type="nucleotide sequence ID" value="NC_017094.1"/>
</dbReference>
<proteinExistence type="inferred from homology"/>
<dbReference type="KEGG" id="lfc:LFE_1465"/>
<evidence type="ECO:0000256" key="6">
    <source>
        <dbReference type="ARBA" id="ARBA00005159"/>
    </source>
</evidence>
<dbReference type="PANTHER" id="PTHR34848:SF1">
    <property type="entry name" value="BIFUNCTIONAL ADENOSYLCOBALAMIN BIOSYNTHESIS PROTEIN COBU"/>
    <property type="match status" value="1"/>
</dbReference>
<dbReference type="Gene3D" id="3.40.50.300">
    <property type="entry name" value="P-loop containing nucleotide triphosphate hydrolases"/>
    <property type="match status" value="1"/>
</dbReference>
<dbReference type="Pfam" id="PF02283">
    <property type="entry name" value="CobU"/>
    <property type="match status" value="1"/>
</dbReference>
<dbReference type="GO" id="GO:0043752">
    <property type="term" value="F:adenosylcobinamide kinase activity"/>
    <property type="evidence" value="ECO:0007669"/>
    <property type="project" value="UniProtKB-EC"/>
</dbReference>
<evidence type="ECO:0000313" key="20">
    <source>
        <dbReference type="EMBL" id="BAM07147.1"/>
    </source>
</evidence>
<dbReference type="PATRIC" id="fig|1162668.3.peg.1736"/>
<evidence type="ECO:0000256" key="9">
    <source>
        <dbReference type="ARBA" id="ARBA00012523"/>
    </source>
</evidence>
<evidence type="ECO:0000256" key="10">
    <source>
        <dbReference type="ARBA" id="ARBA00022573"/>
    </source>
</evidence>
<dbReference type="GO" id="GO:0005524">
    <property type="term" value="F:ATP binding"/>
    <property type="evidence" value="ECO:0007669"/>
    <property type="project" value="UniProtKB-KW"/>
</dbReference>
<evidence type="ECO:0000256" key="18">
    <source>
        <dbReference type="PIRSR" id="PIRSR006135-1"/>
    </source>
</evidence>
<dbReference type="STRING" id="1162668.LFE_1465"/>
<evidence type="ECO:0000256" key="4">
    <source>
        <dbReference type="ARBA" id="ARBA00003889"/>
    </source>
</evidence>
<keyword evidence="13" id="KW-0418">Kinase</keyword>
<keyword evidence="10" id="KW-0169">Cobalamin biosynthesis</keyword>
<dbReference type="PANTHER" id="PTHR34848">
    <property type="match status" value="1"/>
</dbReference>
<reference evidence="21" key="2">
    <citation type="submission" date="2012-03" db="EMBL/GenBank/DDBJ databases">
        <title>The complete genome sequence of the pioneer microbe on fresh volcanic deposit, Leptospirillum ferrooxidans strain C2-3.</title>
        <authorList>
            <person name="Fujimura R."/>
            <person name="Sato Y."/>
            <person name="Nishizawa T."/>
            <person name="Nanba K."/>
            <person name="Oshima K."/>
            <person name="Hattori M."/>
            <person name="Kamijo T."/>
            <person name="Ohta H."/>
        </authorList>
    </citation>
    <scope>NUCLEOTIDE SEQUENCE [LARGE SCALE GENOMIC DNA]</scope>
    <source>
        <strain evidence="21">C2-3</strain>
    </source>
</reference>
<dbReference type="PIRSF" id="PIRSF006135">
    <property type="entry name" value="CobU"/>
    <property type="match status" value="1"/>
</dbReference>
<dbReference type="GO" id="GO:0008820">
    <property type="term" value="F:cobinamide phosphate guanylyltransferase activity"/>
    <property type="evidence" value="ECO:0007669"/>
    <property type="project" value="UniProtKB-EC"/>
</dbReference>
<keyword evidence="11" id="KW-0808">Transferase</keyword>
<keyword evidence="12 19" id="KW-0547">Nucleotide-binding</keyword>
<accession>I0IPE8</accession>
<feature type="active site" description="GMP-histidine intermediate" evidence="18">
    <location>
        <position position="50"/>
    </location>
</feature>
<evidence type="ECO:0000256" key="3">
    <source>
        <dbReference type="ARBA" id="ARBA00001522"/>
    </source>
</evidence>
<dbReference type="InterPro" id="IPR027417">
    <property type="entry name" value="P-loop_NTPase"/>
</dbReference>
<dbReference type="InterPro" id="IPR003203">
    <property type="entry name" value="CobU/CobP"/>
</dbReference>
<keyword evidence="14" id="KW-0067">ATP-binding</keyword>
<comment type="pathway">
    <text evidence="5">Cofactor biosynthesis; adenosylcobalamin biosynthesis; adenosylcobalamin from cob(II)yrinate a,c-diamide: step 6/7.</text>
</comment>